<feature type="compositionally biased region" description="Gly residues" evidence="12">
    <location>
        <begin position="470"/>
        <end position="491"/>
    </location>
</feature>
<proteinExistence type="predicted"/>
<feature type="compositionally biased region" description="Low complexity" evidence="12">
    <location>
        <begin position="56"/>
        <end position="77"/>
    </location>
</feature>
<keyword evidence="4" id="KW-0813">Transport</keyword>
<feature type="region of interest" description="Disordered" evidence="12">
    <location>
        <begin position="1109"/>
        <end position="1129"/>
    </location>
</feature>
<feature type="compositionally biased region" description="Low complexity" evidence="12">
    <location>
        <begin position="533"/>
        <end position="572"/>
    </location>
</feature>
<evidence type="ECO:0000256" key="6">
    <source>
        <dbReference type="ARBA" id="ARBA00022525"/>
    </source>
</evidence>
<dbReference type="InterPro" id="IPR048926">
    <property type="entry name" value="Bag6_BAGS"/>
</dbReference>
<dbReference type="InterPro" id="IPR021925">
    <property type="entry name" value="BAG6"/>
</dbReference>
<comment type="subcellular location">
    <subcellularLocation>
        <location evidence="2">Cytoplasm</location>
        <location evidence="2">Cytosol</location>
    </subcellularLocation>
    <subcellularLocation>
        <location evidence="1">Nucleus</location>
    </subcellularLocation>
    <subcellularLocation>
        <location evidence="3">Secreted</location>
        <location evidence="3">Extracellular exosome</location>
    </subcellularLocation>
</comment>
<feature type="non-terminal residue" evidence="15">
    <location>
        <position position="1"/>
    </location>
</feature>
<dbReference type="GeneID" id="100374026"/>
<gene>
    <name evidence="15" type="primary">LOC100374026</name>
</gene>
<feature type="region of interest" description="Disordered" evidence="12">
    <location>
        <begin position="379"/>
        <end position="401"/>
    </location>
</feature>
<feature type="region of interest" description="Disordered" evidence="12">
    <location>
        <begin position="608"/>
        <end position="648"/>
    </location>
</feature>
<evidence type="ECO:0000313" key="15">
    <source>
        <dbReference type="RefSeq" id="XP_006819347.1"/>
    </source>
</evidence>
<feature type="region of interest" description="Disordered" evidence="12">
    <location>
        <begin position="470"/>
        <end position="500"/>
    </location>
</feature>
<sequence length="1217" mass="130291">ITVKEFKEKIANSVDIPANLQRLIYQGRVLVDEKKLSEYNVDGKVIHLVQRPPPSATRASANRTQTTTSSSTPTTTRESIVRIVQQVVGGMGDVGRNARVTSRQSADGSAVDVHINLGQIAAPQLLSESQQRVVHVRRMIQQANEIIDRLEYTPSRRGSGDRPSSTRGNGTTESMDTTTSDTTASSGTASTTATTTTSSGSTSPRSLTSSLLSQITLGLNHPNVGTMADLVDEMATLHNRLRPHLDRFQQLMRQDPSFTGNENAVRSAQRDCNLVTEILHYISHAYHSMSDCMVDFMTPSPRILRAPPTPAFQMLQQSARGAMLPNGNVTTTDATLGARMSTGMASAAAPVSTSSVTSTSSSQTTPSPPTFINIGQQRMGNPSGTGSTTVGPLPPGSNTTGSSIMMIPIAHSIQVVNLSNRTVSNTSTSSTTTSTRPSATNLASGTFGPGAFLRPGAYYATLGGSGGTGGGNISSSTGGGGGNGGGTGDGGPDIDDEGGLSDEFLQSLVESIESTGATVHSVTPGRRRTPANTTTSSSTSSTTVQSSPTSTSSSTATTVQSTSSTTSSTSSPGSPFSGRRQIPVANFLGLNIHRDPFLPCSSRHFFLREPPAQPATTGSATSARQTQPATTSGPTSTPTPPAPSSLQGEDQLADMIGNLVGSLINQHNPYLQPHPPNEVNDNNNTTSATTASRTTASPTTSTNTTTTTAASSAALDTSSTGDEVVDGMLNRFRNSIGANVSDNPFVQLFSTSGAASRAGSSRHGVQTSPSDHAFFTVARGLEEQMRQASEGREQFESIEDFMNSMGSAVTTSRPGFFNDVFQFIGRSFSFHDVVTLYVGQADVLNRVRPNLTQFVNEHILDGNEATEDNIQSSVNKLVEQLQIEMADEMNRLSTVDDIDLLATNGEFLRVVLTRLIKLATDSSVSNEQFSNTFLNMTTRYIHEWFALNISCLENGRQGLEDMLQHITRSISSGMNTRVIAWITSMVSQNVQSFTEELQVRPEEVTCYIKRKAPPVAVETSACEETVSMAISDDVSSSTDKMETDQISSDTTKMEVEDDAADVSEEVPPLAAAASPPSMEENGVDKEADWQSVVPADWVPVINNDIVRQRRQAPQPPMSDAYLSGMPPKRRKLMKPGRPVGGVEDILPTTLQRAIEAANVEPLTSMEEVTEEVRDNPDLHAAYEHQIKNTIQRRLQQDKDFDPHKYPKTDKYFNRDEN</sequence>
<dbReference type="PANTHER" id="PTHR15204">
    <property type="entry name" value="LARGE PROLINE-RICH PROTEIN BAG6"/>
    <property type="match status" value="1"/>
</dbReference>
<keyword evidence="9" id="KW-0143">Chaperone</keyword>
<feature type="compositionally biased region" description="Polar residues" evidence="12">
    <location>
        <begin position="1033"/>
        <end position="1050"/>
    </location>
</feature>
<dbReference type="Gene3D" id="3.10.20.90">
    <property type="entry name" value="Phosphatidylinositol 3-kinase Catalytic Subunit, Chain A, domain 1"/>
    <property type="match status" value="1"/>
</dbReference>
<reference evidence="15" key="1">
    <citation type="submission" date="2025-08" db="UniProtKB">
        <authorList>
            <consortium name="RefSeq"/>
        </authorList>
    </citation>
    <scope>IDENTIFICATION</scope>
    <source>
        <tissue evidence="15">Testes</tissue>
    </source>
</reference>
<protein>
    <recommendedName>
        <fullName evidence="11">BCL2-associated athanogene 6</fullName>
    </recommendedName>
</protein>
<feature type="compositionally biased region" description="Low complexity" evidence="12">
    <location>
        <begin position="625"/>
        <end position="636"/>
    </location>
</feature>
<feature type="region of interest" description="Disordered" evidence="12">
    <location>
        <begin position="150"/>
        <end position="207"/>
    </location>
</feature>
<keyword evidence="7" id="KW-0053">Apoptosis</keyword>
<feature type="region of interest" description="Disordered" evidence="12">
    <location>
        <begin position="665"/>
        <end position="721"/>
    </location>
</feature>
<evidence type="ECO:0000313" key="14">
    <source>
        <dbReference type="Proteomes" id="UP000694865"/>
    </source>
</evidence>
<keyword evidence="5" id="KW-0963">Cytoplasm</keyword>
<evidence type="ECO:0000256" key="7">
    <source>
        <dbReference type="ARBA" id="ARBA00022703"/>
    </source>
</evidence>
<dbReference type="PROSITE" id="PS50053">
    <property type="entry name" value="UBIQUITIN_2"/>
    <property type="match status" value="1"/>
</dbReference>
<feature type="region of interest" description="Disordered" evidence="12">
    <location>
        <begin position="349"/>
        <end position="368"/>
    </location>
</feature>
<dbReference type="RefSeq" id="XP_006819347.1">
    <property type="nucleotide sequence ID" value="XM_006819284.1"/>
</dbReference>
<evidence type="ECO:0000256" key="8">
    <source>
        <dbReference type="ARBA" id="ARBA00022853"/>
    </source>
</evidence>
<organism evidence="14 15">
    <name type="scientific">Saccoglossus kowalevskii</name>
    <name type="common">Acorn worm</name>
    <dbReference type="NCBI Taxonomy" id="10224"/>
    <lineage>
        <taxon>Eukaryota</taxon>
        <taxon>Metazoa</taxon>
        <taxon>Hemichordata</taxon>
        <taxon>Enteropneusta</taxon>
        <taxon>Harrimaniidae</taxon>
        <taxon>Saccoglossus</taxon>
    </lineage>
</organism>
<feature type="compositionally biased region" description="Low complexity" evidence="12">
    <location>
        <begin position="349"/>
        <end position="365"/>
    </location>
</feature>
<feature type="region of interest" description="Disordered" evidence="12">
    <location>
        <begin position="50"/>
        <end position="77"/>
    </location>
</feature>
<keyword evidence="6" id="KW-0964">Secreted</keyword>
<feature type="domain" description="Ubiquitin-like" evidence="13">
    <location>
        <begin position="1"/>
        <end position="42"/>
    </location>
</feature>
<feature type="compositionally biased region" description="Basic and acidic residues" evidence="12">
    <location>
        <begin position="1194"/>
        <end position="1217"/>
    </location>
</feature>
<dbReference type="Pfam" id="PF12057">
    <property type="entry name" value="BAG6"/>
    <property type="match status" value="1"/>
</dbReference>
<feature type="compositionally biased region" description="Low complexity" evidence="12">
    <location>
        <begin position="685"/>
        <end position="720"/>
    </location>
</feature>
<evidence type="ECO:0000259" key="13">
    <source>
        <dbReference type="PROSITE" id="PS50053"/>
    </source>
</evidence>
<evidence type="ECO:0000256" key="5">
    <source>
        <dbReference type="ARBA" id="ARBA00022490"/>
    </source>
</evidence>
<evidence type="ECO:0000256" key="12">
    <source>
        <dbReference type="SAM" id="MobiDB-lite"/>
    </source>
</evidence>
<evidence type="ECO:0000256" key="10">
    <source>
        <dbReference type="ARBA" id="ARBA00023242"/>
    </source>
</evidence>
<keyword evidence="8" id="KW-0156">Chromatin regulator</keyword>
<evidence type="ECO:0000256" key="11">
    <source>
        <dbReference type="ARBA" id="ARBA00030033"/>
    </source>
</evidence>
<feature type="region of interest" description="Disordered" evidence="12">
    <location>
        <begin position="515"/>
        <end position="578"/>
    </location>
</feature>
<dbReference type="Pfam" id="PF00240">
    <property type="entry name" value="ubiquitin"/>
    <property type="match status" value="1"/>
</dbReference>
<evidence type="ECO:0000256" key="4">
    <source>
        <dbReference type="ARBA" id="ARBA00022448"/>
    </source>
</evidence>
<evidence type="ECO:0000256" key="1">
    <source>
        <dbReference type="ARBA" id="ARBA00004123"/>
    </source>
</evidence>
<feature type="region of interest" description="Disordered" evidence="12">
    <location>
        <begin position="1030"/>
        <end position="1085"/>
    </location>
</feature>
<feature type="region of interest" description="Disordered" evidence="12">
    <location>
        <begin position="1192"/>
        <end position="1217"/>
    </location>
</feature>
<evidence type="ECO:0000256" key="3">
    <source>
        <dbReference type="ARBA" id="ARBA00004550"/>
    </source>
</evidence>
<dbReference type="SMART" id="SM00213">
    <property type="entry name" value="UBQ"/>
    <property type="match status" value="1"/>
</dbReference>
<keyword evidence="14" id="KW-1185">Reference proteome</keyword>
<name>A0ABM0MH56_SACKO</name>
<dbReference type="Proteomes" id="UP000694865">
    <property type="component" value="Unplaced"/>
</dbReference>
<feature type="compositionally biased region" description="Low complexity" evidence="12">
    <location>
        <begin position="422"/>
        <end position="438"/>
    </location>
</feature>
<dbReference type="PANTHER" id="PTHR15204:SF0">
    <property type="entry name" value="LARGE PROLINE-RICH PROTEIN BAG6"/>
    <property type="match status" value="1"/>
</dbReference>
<feature type="region of interest" description="Disordered" evidence="12">
    <location>
        <begin position="422"/>
        <end position="447"/>
    </location>
</feature>
<feature type="compositionally biased region" description="Acidic residues" evidence="12">
    <location>
        <begin position="1055"/>
        <end position="1064"/>
    </location>
</feature>
<evidence type="ECO:0000256" key="9">
    <source>
        <dbReference type="ARBA" id="ARBA00023186"/>
    </source>
</evidence>
<dbReference type="InterPro" id="IPR029071">
    <property type="entry name" value="Ubiquitin-like_domsf"/>
</dbReference>
<feature type="compositionally biased region" description="Low complexity" evidence="12">
    <location>
        <begin position="153"/>
        <end position="207"/>
    </location>
</feature>
<dbReference type="Pfam" id="PF20960">
    <property type="entry name" value="Bag6_BAGS"/>
    <property type="match status" value="1"/>
</dbReference>
<dbReference type="InterPro" id="IPR000626">
    <property type="entry name" value="Ubiquitin-like_dom"/>
</dbReference>
<feature type="compositionally biased region" description="Low complexity" evidence="12">
    <location>
        <begin position="1065"/>
        <end position="1080"/>
    </location>
</feature>
<dbReference type="SUPFAM" id="SSF54236">
    <property type="entry name" value="Ubiquitin-like"/>
    <property type="match status" value="1"/>
</dbReference>
<evidence type="ECO:0000256" key="2">
    <source>
        <dbReference type="ARBA" id="ARBA00004514"/>
    </source>
</evidence>
<keyword evidence="10" id="KW-0539">Nucleus</keyword>
<feature type="compositionally biased region" description="Polar residues" evidence="12">
    <location>
        <begin position="614"/>
        <end position="624"/>
    </location>
</feature>
<accession>A0ABM0MH56</accession>